<evidence type="ECO:0000256" key="4">
    <source>
        <dbReference type="ARBA" id="ARBA00022679"/>
    </source>
</evidence>
<dbReference type="InterPro" id="IPR015422">
    <property type="entry name" value="PyrdxlP-dep_Trfase_small"/>
</dbReference>
<dbReference type="Proteomes" id="UP000494329">
    <property type="component" value="Unassembled WGS sequence"/>
</dbReference>
<comment type="catalytic activity">
    <reaction evidence="7 8">
        <text>6-carboxyhexanoyl-[ACP] + L-alanine + H(+) = (8S)-8-amino-7-oxononanoate + holo-[ACP] + CO2</text>
        <dbReference type="Rhea" id="RHEA:42288"/>
        <dbReference type="Rhea" id="RHEA-COMP:9685"/>
        <dbReference type="Rhea" id="RHEA-COMP:9955"/>
        <dbReference type="ChEBI" id="CHEBI:15378"/>
        <dbReference type="ChEBI" id="CHEBI:16526"/>
        <dbReference type="ChEBI" id="CHEBI:57972"/>
        <dbReference type="ChEBI" id="CHEBI:64479"/>
        <dbReference type="ChEBI" id="CHEBI:78846"/>
        <dbReference type="ChEBI" id="CHEBI:149468"/>
        <dbReference type="EC" id="2.3.1.47"/>
    </reaction>
</comment>
<feature type="modified residue" description="N6-(pyridoxal phosphate)lysine" evidence="8 9">
    <location>
        <position position="246"/>
    </location>
</feature>
<evidence type="ECO:0000256" key="8">
    <source>
        <dbReference type="HAMAP-Rule" id="MF_01693"/>
    </source>
</evidence>
<comment type="pathway">
    <text evidence="2 8">Cofactor biosynthesis; biotin biosynthesis.</text>
</comment>
<feature type="binding site" evidence="8">
    <location>
        <position position="25"/>
    </location>
    <ligand>
        <name>substrate</name>
    </ligand>
</feature>
<dbReference type="RefSeq" id="WP_246270222.1">
    <property type="nucleotide sequence ID" value="NZ_CADIKF010000017.1"/>
</dbReference>
<dbReference type="InterPro" id="IPR050087">
    <property type="entry name" value="AON_synthase_class-II"/>
</dbReference>
<dbReference type="EC" id="2.3.1.47" evidence="8"/>
<dbReference type="Gene3D" id="3.90.1150.10">
    <property type="entry name" value="Aspartate Aminotransferase, domain 1"/>
    <property type="match status" value="1"/>
</dbReference>
<dbReference type="GO" id="GO:0008710">
    <property type="term" value="F:8-amino-7-oxononanoate synthase activity"/>
    <property type="evidence" value="ECO:0007669"/>
    <property type="project" value="UniProtKB-UniRule"/>
</dbReference>
<evidence type="ECO:0000256" key="6">
    <source>
        <dbReference type="ARBA" id="ARBA00022898"/>
    </source>
</evidence>
<comment type="subunit">
    <text evidence="3 8">Homodimer.</text>
</comment>
<keyword evidence="12" id="KW-1185">Reference proteome</keyword>
<dbReference type="InterPro" id="IPR004723">
    <property type="entry name" value="AONS_Archaea/Proteobacteria"/>
</dbReference>
<reference evidence="11 12" key="1">
    <citation type="submission" date="2020-04" db="EMBL/GenBank/DDBJ databases">
        <authorList>
            <person name="De Canck E."/>
        </authorList>
    </citation>
    <scope>NUCLEOTIDE SEQUENCE [LARGE SCALE GENOMIC DNA]</scope>
    <source>
        <strain evidence="11 12">LMG 29739</strain>
    </source>
</reference>
<comment type="cofactor">
    <cofactor evidence="1 8 9">
        <name>pyridoxal 5'-phosphate</name>
        <dbReference type="ChEBI" id="CHEBI:597326"/>
    </cofactor>
</comment>
<feature type="binding site" evidence="8">
    <location>
        <position position="141"/>
    </location>
    <ligand>
        <name>substrate</name>
    </ligand>
</feature>
<comment type="similarity">
    <text evidence="8">Belongs to the class-II pyridoxal-phosphate-dependent aminotransferase family. BioF subfamily.</text>
</comment>
<dbReference type="EMBL" id="CADIKF010000017">
    <property type="protein sequence ID" value="CAB3756907.1"/>
    <property type="molecule type" value="Genomic_DNA"/>
</dbReference>
<evidence type="ECO:0000256" key="9">
    <source>
        <dbReference type="PIRSR" id="PIRSR604723-51"/>
    </source>
</evidence>
<dbReference type="PANTHER" id="PTHR13693:SF100">
    <property type="entry name" value="8-AMINO-7-OXONONANOATE SYNTHASE"/>
    <property type="match status" value="1"/>
</dbReference>
<evidence type="ECO:0000256" key="2">
    <source>
        <dbReference type="ARBA" id="ARBA00004746"/>
    </source>
</evidence>
<evidence type="ECO:0000256" key="3">
    <source>
        <dbReference type="ARBA" id="ARBA00011738"/>
    </source>
</evidence>
<feature type="domain" description="Aminotransferase class I/classII large" evidence="10">
    <location>
        <begin position="44"/>
        <end position="388"/>
    </location>
</feature>
<keyword evidence="5 8" id="KW-0093">Biotin biosynthesis</keyword>
<evidence type="ECO:0000313" key="12">
    <source>
        <dbReference type="Proteomes" id="UP000494329"/>
    </source>
</evidence>
<evidence type="ECO:0000259" key="10">
    <source>
        <dbReference type="Pfam" id="PF00155"/>
    </source>
</evidence>
<dbReference type="GO" id="GO:0009102">
    <property type="term" value="P:biotin biosynthetic process"/>
    <property type="evidence" value="ECO:0007669"/>
    <property type="project" value="UniProtKB-UniRule"/>
</dbReference>
<dbReference type="Pfam" id="PF00155">
    <property type="entry name" value="Aminotran_1_2"/>
    <property type="match status" value="1"/>
</dbReference>
<evidence type="ECO:0000313" key="11">
    <source>
        <dbReference type="EMBL" id="CAB3756907.1"/>
    </source>
</evidence>
<dbReference type="AlphaFoldDB" id="A0A6J5DTH0"/>
<sequence length="398" mass="41773">MPPLTSMLDRLEQSLAELDAQGLRRHRRVADSPCSAHMTVDGREVIGFASNDYLGLAAHPLLVAALIEGARRYGAGSGGSHLLGGHSRAHAQLEDELAEFAGGFSDAPRALYFSTGYMANLATLTALAGRGTMLFSDALNHASLIDGARLSRAEVQIYPHADTDALAAMLDASDAPAKLIVTDSVFSMDGDLAPLARLVELAQRHGAWLVVDDAHGFGVLGPQGRGALAQAGLRSPNLVSIGTLGKAAGVSGAFVVAHETVIEWLVQRARPYIFTTASVPAAAHAVSASLRIIAGDEGDARRAHLHTLIERTRTLLKVTPWLPVDSHTAVQPLIVGSNEATLDIAAALDRAGLWVPAIRPPTVPEGTSRLRISLSAAHSHTDLDRLEAALTVLPGAHA</sequence>
<evidence type="ECO:0000256" key="1">
    <source>
        <dbReference type="ARBA" id="ARBA00001933"/>
    </source>
</evidence>
<keyword evidence="4 8" id="KW-0808">Transferase</keyword>
<dbReference type="NCBIfam" id="TIGR00858">
    <property type="entry name" value="bioF"/>
    <property type="match status" value="1"/>
</dbReference>
<gene>
    <name evidence="8 11" type="primary">bioF</name>
    <name evidence="11" type="ORF">LMG29739_02573</name>
</gene>
<feature type="binding site" evidence="8">
    <location>
        <begin position="116"/>
        <end position="117"/>
    </location>
    <ligand>
        <name>pyridoxal 5'-phosphate</name>
        <dbReference type="ChEBI" id="CHEBI:597326"/>
    </ligand>
</feature>
<feature type="binding site" evidence="8">
    <location>
        <position position="215"/>
    </location>
    <ligand>
        <name>pyridoxal 5'-phosphate</name>
        <dbReference type="ChEBI" id="CHEBI:597326"/>
    </ligand>
</feature>
<keyword evidence="11" id="KW-0012">Acyltransferase</keyword>
<dbReference type="InterPro" id="IPR022834">
    <property type="entry name" value="AONS_Proteobacteria"/>
</dbReference>
<organism evidence="11 12">
    <name type="scientific">Paraburkholderia solisilvae</name>
    <dbReference type="NCBI Taxonomy" id="624376"/>
    <lineage>
        <taxon>Bacteria</taxon>
        <taxon>Pseudomonadati</taxon>
        <taxon>Pseudomonadota</taxon>
        <taxon>Betaproteobacteria</taxon>
        <taxon>Burkholderiales</taxon>
        <taxon>Burkholderiaceae</taxon>
        <taxon>Paraburkholderia</taxon>
    </lineage>
</organism>
<evidence type="ECO:0000256" key="5">
    <source>
        <dbReference type="ARBA" id="ARBA00022756"/>
    </source>
</evidence>
<feature type="binding site" evidence="8">
    <location>
        <position position="362"/>
    </location>
    <ligand>
        <name>substrate</name>
    </ligand>
</feature>
<keyword evidence="6 8" id="KW-0663">Pyridoxal phosphate</keyword>
<evidence type="ECO:0000256" key="7">
    <source>
        <dbReference type="ARBA" id="ARBA00047715"/>
    </source>
</evidence>
<feature type="binding site" evidence="8">
    <location>
        <position position="243"/>
    </location>
    <ligand>
        <name>pyridoxal 5'-phosphate</name>
        <dbReference type="ChEBI" id="CHEBI:597326"/>
    </ligand>
</feature>
<accession>A0A6J5DTH0</accession>
<comment type="function">
    <text evidence="8">Catalyzes the decarboxylative condensation of pimeloyl-[acyl-carrier protein] and L-alanine to produce 8-amino-7-oxononanoate (AON), [acyl-carrier protein], and carbon dioxide.</text>
</comment>
<dbReference type="PANTHER" id="PTHR13693">
    <property type="entry name" value="CLASS II AMINOTRANSFERASE/8-AMINO-7-OXONONANOATE SYNTHASE"/>
    <property type="match status" value="1"/>
</dbReference>
<dbReference type="InterPro" id="IPR004839">
    <property type="entry name" value="Aminotransferase_I/II_large"/>
</dbReference>
<name>A0A6J5DTH0_9BURK</name>
<dbReference type="SUPFAM" id="SSF53383">
    <property type="entry name" value="PLP-dependent transferases"/>
    <property type="match status" value="1"/>
</dbReference>
<dbReference type="Gene3D" id="3.40.640.10">
    <property type="entry name" value="Type I PLP-dependent aspartate aminotransferase-like (Major domain)"/>
    <property type="match status" value="1"/>
</dbReference>
<protein>
    <recommendedName>
        <fullName evidence="8">8-amino-7-oxononanoate synthase</fullName>
        <shortName evidence="8">AONS</shortName>
        <ecNumber evidence="8">2.3.1.47</ecNumber>
    </recommendedName>
    <alternativeName>
        <fullName evidence="8">7-keto-8-amino-pelargonic acid synthase</fullName>
        <shortName evidence="8">7-KAP synthase</shortName>
        <shortName evidence="8">KAPA synthase</shortName>
    </alternativeName>
    <alternativeName>
        <fullName evidence="8">8-amino-7-ketopelargonate synthase</fullName>
    </alternativeName>
</protein>
<proteinExistence type="inferred from homology"/>
<dbReference type="UniPathway" id="UPA00078"/>
<dbReference type="GO" id="GO:0030170">
    <property type="term" value="F:pyridoxal phosphate binding"/>
    <property type="evidence" value="ECO:0007669"/>
    <property type="project" value="UniProtKB-UniRule"/>
</dbReference>
<dbReference type="InterPro" id="IPR015424">
    <property type="entry name" value="PyrdxlP-dep_Trfase"/>
</dbReference>
<dbReference type="InterPro" id="IPR015421">
    <property type="entry name" value="PyrdxlP-dep_Trfase_major"/>
</dbReference>
<feature type="binding site" evidence="8">
    <location>
        <position position="187"/>
    </location>
    <ligand>
        <name>pyridoxal 5'-phosphate</name>
        <dbReference type="ChEBI" id="CHEBI:597326"/>
    </ligand>
</feature>
<dbReference type="HAMAP" id="MF_01693">
    <property type="entry name" value="BioF_aminotrans_2"/>
    <property type="match status" value="1"/>
</dbReference>